<keyword evidence="2" id="KW-1133">Transmembrane helix</keyword>
<reference evidence="3 4" key="1">
    <citation type="submission" date="2020-03" db="EMBL/GenBank/DDBJ databases">
        <title>WGS of the type strain of Planosporangium spp.</title>
        <authorList>
            <person name="Thawai C."/>
        </authorList>
    </citation>
    <scope>NUCLEOTIDE SEQUENCE [LARGE SCALE GENOMIC DNA]</scope>
    <source>
        <strain evidence="3 4">TBRC 5610</strain>
    </source>
</reference>
<sequence length="168" mass="17582">MARQRGVRGRRSRPSTKETTPTGVAVAAGSAVVVVAAFVTVAVPPSAGVWRIGVVAVALAVFAALTGNVVAVAAVGVLAFGVFDGFLVNQLGELSWHGADDAWRIATLAAAAVGLLAGSAYRAVRHARLWRRREEWVAAQARDVTGPGDGRPSHPKAFVWNDKEIHRG</sequence>
<feature type="compositionally biased region" description="Basic residues" evidence="1">
    <location>
        <begin position="1"/>
        <end position="14"/>
    </location>
</feature>
<dbReference type="EMBL" id="JAATVY010000005">
    <property type="protein sequence ID" value="NJC70012.1"/>
    <property type="molecule type" value="Genomic_DNA"/>
</dbReference>
<keyword evidence="2" id="KW-0812">Transmembrane</keyword>
<accession>A0ABX0XVU3</accession>
<keyword evidence="2" id="KW-0472">Membrane</keyword>
<keyword evidence="4" id="KW-1185">Reference proteome</keyword>
<name>A0ABX0XVU3_9ACTN</name>
<feature type="transmembrane region" description="Helical" evidence="2">
    <location>
        <begin position="72"/>
        <end position="91"/>
    </location>
</feature>
<proteinExistence type="predicted"/>
<evidence type="ECO:0000256" key="1">
    <source>
        <dbReference type="SAM" id="MobiDB-lite"/>
    </source>
</evidence>
<feature type="transmembrane region" description="Helical" evidence="2">
    <location>
        <begin position="103"/>
        <end position="124"/>
    </location>
</feature>
<feature type="region of interest" description="Disordered" evidence="1">
    <location>
        <begin position="1"/>
        <end position="22"/>
    </location>
</feature>
<feature type="transmembrane region" description="Helical" evidence="2">
    <location>
        <begin position="21"/>
        <end position="42"/>
    </location>
</feature>
<dbReference type="Proteomes" id="UP000722989">
    <property type="component" value="Unassembled WGS sequence"/>
</dbReference>
<comment type="caution">
    <text evidence="3">The sequence shown here is derived from an EMBL/GenBank/DDBJ whole genome shotgun (WGS) entry which is preliminary data.</text>
</comment>
<evidence type="ECO:0000313" key="3">
    <source>
        <dbReference type="EMBL" id="NJC70012.1"/>
    </source>
</evidence>
<evidence type="ECO:0008006" key="5">
    <source>
        <dbReference type="Google" id="ProtNLM"/>
    </source>
</evidence>
<feature type="transmembrane region" description="Helical" evidence="2">
    <location>
        <begin position="48"/>
        <end position="65"/>
    </location>
</feature>
<dbReference type="RefSeq" id="WP_167924926.1">
    <property type="nucleotide sequence ID" value="NZ_JAATVY010000005.1"/>
</dbReference>
<evidence type="ECO:0000313" key="4">
    <source>
        <dbReference type="Proteomes" id="UP000722989"/>
    </source>
</evidence>
<protein>
    <recommendedName>
        <fullName evidence="5">DUF4118 domain-containing protein</fullName>
    </recommendedName>
</protein>
<evidence type="ECO:0000256" key="2">
    <source>
        <dbReference type="SAM" id="Phobius"/>
    </source>
</evidence>
<organism evidence="3 4">
    <name type="scientific">Planosporangium thailandense</name>
    <dbReference type="NCBI Taxonomy" id="765197"/>
    <lineage>
        <taxon>Bacteria</taxon>
        <taxon>Bacillati</taxon>
        <taxon>Actinomycetota</taxon>
        <taxon>Actinomycetes</taxon>
        <taxon>Micromonosporales</taxon>
        <taxon>Micromonosporaceae</taxon>
        <taxon>Planosporangium</taxon>
    </lineage>
</organism>
<gene>
    <name evidence="3" type="ORF">HC031_09860</name>
</gene>